<reference evidence="3 4" key="1">
    <citation type="submission" date="2016-03" db="EMBL/GenBank/DDBJ databases">
        <authorList>
            <person name="Ploux O."/>
        </authorList>
    </citation>
    <scope>NUCLEOTIDE SEQUENCE [LARGE SCALE GENOMIC DNA]</scope>
    <source>
        <strain evidence="3 4">UAMH 11012</strain>
    </source>
</reference>
<accession>A0A1L7XU17</accession>
<dbReference type="PANTHER" id="PTHR48079">
    <property type="entry name" value="PROTEIN YEEZ"/>
    <property type="match status" value="1"/>
</dbReference>
<organism evidence="3 4">
    <name type="scientific">Phialocephala subalpina</name>
    <dbReference type="NCBI Taxonomy" id="576137"/>
    <lineage>
        <taxon>Eukaryota</taxon>
        <taxon>Fungi</taxon>
        <taxon>Dikarya</taxon>
        <taxon>Ascomycota</taxon>
        <taxon>Pezizomycotina</taxon>
        <taxon>Leotiomycetes</taxon>
        <taxon>Helotiales</taxon>
        <taxon>Mollisiaceae</taxon>
        <taxon>Phialocephala</taxon>
        <taxon>Phialocephala fortinii species complex</taxon>
    </lineage>
</organism>
<dbReference type="InterPro" id="IPR036291">
    <property type="entry name" value="NAD(P)-bd_dom_sf"/>
</dbReference>
<evidence type="ECO:0000259" key="2">
    <source>
        <dbReference type="Pfam" id="PF13460"/>
    </source>
</evidence>
<dbReference type="GO" id="GO:0004029">
    <property type="term" value="F:aldehyde dehydrogenase (NAD+) activity"/>
    <property type="evidence" value="ECO:0007669"/>
    <property type="project" value="TreeGrafter"/>
</dbReference>
<name>A0A1L7XU17_9HELO</name>
<feature type="domain" description="NAD-dependent epimerase/dehydratase" evidence="1">
    <location>
        <begin position="159"/>
        <end position="230"/>
    </location>
</feature>
<dbReference type="InterPro" id="IPR016040">
    <property type="entry name" value="NAD(P)-bd_dom"/>
</dbReference>
<dbReference type="InterPro" id="IPR001509">
    <property type="entry name" value="Epimerase_deHydtase"/>
</dbReference>
<dbReference type="STRING" id="576137.A0A1L7XU17"/>
<dbReference type="Gene3D" id="3.40.50.720">
    <property type="entry name" value="NAD(P)-binding Rossmann-like Domain"/>
    <property type="match status" value="1"/>
</dbReference>
<feature type="domain" description="NAD(P)-binding" evidence="2">
    <location>
        <begin position="13"/>
        <end position="92"/>
    </location>
</feature>
<evidence type="ECO:0000259" key="1">
    <source>
        <dbReference type="Pfam" id="PF01370"/>
    </source>
</evidence>
<protein>
    <submittedName>
        <fullName evidence="3">Probable Weak similarity to Y.pseudotuberculosis CDP-3,6-dideoxy-D-glycero-L-glycero-4-hexulose-5-epimerase</fullName>
    </submittedName>
</protein>
<dbReference type="Proteomes" id="UP000184330">
    <property type="component" value="Unassembled WGS sequence"/>
</dbReference>
<dbReference type="EMBL" id="FJOG01000056">
    <property type="protein sequence ID" value="CZR68498.1"/>
    <property type="molecule type" value="Genomic_DNA"/>
</dbReference>
<dbReference type="GO" id="GO:0005737">
    <property type="term" value="C:cytoplasm"/>
    <property type="evidence" value="ECO:0007669"/>
    <property type="project" value="TreeGrafter"/>
</dbReference>
<evidence type="ECO:0000313" key="3">
    <source>
        <dbReference type="EMBL" id="CZR68498.1"/>
    </source>
</evidence>
<dbReference type="OrthoDB" id="2130169at2759"/>
<dbReference type="InterPro" id="IPR051783">
    <property type="entry name" value="NAD(P)-dependent_oxidoreduct"/>
</dbReference>
<gene>
    <name evidence="3" type="ORF">PAC_18397</name>
</gene>
<keyword evidence="4" id="KW-1185">Reference proteome</keyword>
<proteinExistence type="predicted"/>
<dbReference type="AlphaFoldDB" id="A0A1L7XU17"/>
<sequence length="343" mass="37499">MATKGEVFLIGPGFIGEEIIGELLKDGYPVTALVRREAAAAELQQRGVKTILGKLDDLKLISETASKSDIIIHSATADDLPSAEAVLDGLSQRSKAGKSTIYIHTSGCSEITDKSNGAFRGETLYEDDKPEAIDALPDSAPHRSIDLAILKRRKELGTQAKISIVLPPLIYGVGKASGRVSIQIPTMVRFAIKHGYAGYVGKGQSIWSHVHVSDLARGYLTVLHWMESANPETVLQNPYWFMENGEEWSWAECAGEIGKALHKAGKVQDPTPREISAELYNDLFGEWSLPVIGQNSRSRANRLRSLGWKPVEKASFESLREDEIPIILKDEGEYNGYAAPVAS</sequence>
<dbReference type="SUPFAM" id="SSF51735">
    <property type="entry name" value="NAD(P)-binding Rossmann-fold domains"/>
    <property type="match status" value="1"/>
</dbReference>
<evidence type="ECO:0000313" key="4">
    <source>
        <dbReference type="Proteomes" id="UP000184330"/>
    </source>
</evidence>
<dbReference type="PANTHER" id="PTHR48079:SF6">
    <property type="entry name" value="NAD(P)-BINDING DOMAIN-CONTAINING PROTEIN-RELATED"/>
    <property type="match status" value="1"/>
</dbReference>
<dbReference type="Pfam" id="PF13460">
    <property type="entry name" value="NAD_binding_10"/>
    <property type="match status" value="1"/>
</dbReference>
<dbReference type="Pfam" id="PF01370">
    <property type="entry name" value="Epimerase"/>
    <property type="match status" value="1"/>
</dbReference>